<organism evidence="1 2">
    <name type="scientific">Emergomyces pasteurianus Ep9510</name>
    <dbReference type="NCBI Taxonomy" id="1447872"/>
    <lineage>
        <taxon>Eukaryota</taxon>
        <taxon>Fungi</taxon>
        <taxon>Dikarya</taxon>
        <taxon>Ascomycota</taxon>
        <taxon>Pezizomycotina</taxon>
        <taxon>Eurotiomycetes</taxon>
        <taxon>Eurotiomycetidae</taxon>
        <taxon>Onygenales</taxon>
        <taxon>Ajellomycetaceae</taxon>
        <taxon>Emergomyces</taxon>
    </lineage>
</organism>
<keyword evidence="2" id="KW-1185">Reference proteome</keyword>
<dbReference type="EMBL" id="LGRN01000350">
    <property type="protein sequence ID" value="OJD12939.1"/>
    <property type="molecule type" value="Genomic_DNA"/>
</dbReference>
<evidence type="ECO:0008006" key="3">
    <source>
        <dbReference type="Google" id="ProtNLM"/>
    </source>
</evidence>
<dbReference type="OrthoDB" id="5979581at2759"/>
<proteinExistence type="predicted"/>
<sequence length="131" mass="14905">MPITNGAPVLCDFGQPEFGVRKFRGNVMSDFYRAPKVILGMERDCKIDIVDWSHGAKSAPAHNHGRYGIYLKVVRLLYALKNRILDDEQHLAGMVALMGPPARSFLDRSEKSRKYWDAEEPYPLSVPSKRK</sequence>
<dbReference type="VEuPathDB" id="FungiDB:AJ78_06547"/>
<dbReference type="Proteomes" id="UP000182235">
    <property type="component" value="Unassembled WGS sequence"/>
</dbReference>
<name>A0A1J9PYG7_9EURO</name>
<evidence type="ECO:0000313" key="2">
    <source>
        <dbReference type="Proteomes" id="UP000182235"/>
    </source>
</evidence>
<protein>
    <recommendedName>
        <fullName evidence="3">Protein kinase domain-containing protein</fullName>
    </recommendedName>
</protein>
<reference evidence="1 2" key="1">
    <citation type="submission" date="2015-07" db="EMBL/GenBank/DDBJ databases">
        <title>Emmonsia species relationships and genome sequence.</title>
        <authorList>
            <consortium name="The Broad Institute Genomics Platform"/>
            <person name="Cuomo C.A."/>
            <person name="Munoz J.F."/>
            <person name="Imamovic A."/>
            <person name="Priest M.E."/>
            <person name="Young S."/>
            <person name="Clay O.K."/>
            <person name="McEwen J.G."/>
        </authorList>
    </citation>
    <scope>NUCLEOTIDE SEQUENCE [LARGE SCALE GENOMIC DNA]</scope>
    <source>
        <strain evidence="1 2">UAMH 9510</strain>
    </source>
</reference>
<dbReference type="SUPFAM" id="SSF56112">
    <property type="entry name" value="Protein kinase-like (PK-like)"/>
    <property type="match status" value="1"/>
</dbReference>
<dbReference type="AlphaFoldDB" id="A0A1J9PYG7"/>
<dbReference type="Gene3D" id="1.10.510.10">
    <property type="entry name" value="Transferase(Phosphotransferase) domain 1"/>
    <property type="match status" value="1"/>
</dbReference>
<dbReference type="STRING" id="1447872.A0A1J9PYG7"/>
<comment type="caution">
    <text evidence="1">The sequence shown here is derived from an EMBL/GenBank/DDBJ whole genome shotgun (WGS) entry which is preliminary data.</text>
</comment>
<accession>A0A1J9PYG7</accession>
<evidence type="ECO:0000313" key="1">
    <source>
        <dbReference type="EMBL" id="OJD12939.1"/>
    </source>
</evidence>
<dbReference type="InterPro" id="IPR011009">
    <property type="entry name" value="Kinase-like_dom_sf"/>
</dbReference>
<gene>
    <name evidence="1" type="ORF">AJ78_06547</name>
</gene>